<evidence type="ECO:0000256" key="2">
    <source>
        <dbReference type="ARBA" id="ARBA00022571"/>
    </source>
</evidence>
<sequence>MAFLLSFFPCRYPLELAAMPLNEFPIDSLMYITNRPDIVFTHGKGSWLYDHTGKRYLDFIQGWAVNSLGHCNDGVVEALKTQAERLLNPSPAFYNEPMAKLAGLLTQHSVFDKVFFANSGAEANEGAIKLARKWGRKFKDGAYEIITFDHSFHGRTLATMSASGKPGWDTIYAPQVPGFPKAELNDIASVEKLITGKTVAVMLEPIQGEGGVIPATREFMQQLRELTRKHNLLLIVDEVQSGCGRAGTLFAYELSGVEPDIMTLGKGIGSGVPLAALLARAEVAVFEAGDQGGTYNGNPLMTAAGYSVISQLVAPGFLESVRERADYLKQSLLQLSEERGFEGERGEGLLRALLLGKDIGPQIVEKARDMGPDGLLLNAARPNLLRFMPALNVTNAEIDQMMAMLRSILDTL</sequence>
<dbReference type="NCBIfam" id="NF002985">
    <property type="entry name" value="PRK03715.1"/>
    <property type="match status" value="1"/>
</dbReference>
<dbReference type="FunFam" id="3.40.640.10:FF:000004">
    <property type="entry name" value="Acetylornithine aminotransferase"/>
    <property type="match status" value="1"/>
</dbReference>
<dbReference type="AlphaFoldDB" id="F2LGR0"/>
<dbReference type="GO" id="GO:0005737">
    <property type="term" value="C:cytoplasm"/>
    <property type="evidence" value="ECO:0007669"/>
    <property type="project" value="UniProtKB-SubCell"/>
</dbReference>
<gene>
    <name evidence="8" type="primary">argD</name>
    <name evidence="9" type="ordered locus">bgla_1g31960</name>
</gene>
<dbReference type="EMBL" id="CP002599">
    <property type="protein sequence ID" value="AEA61802.1"/>
    <property type="molecule type" value="Genomic_DNA"/>
</dbReference>
<evidence type="ECO:0000256" key="5">
    <source>
        <dbReference type="ARBA" id="ARBA00022679"/>
    </source>
</evidence>
<evidence type="ECO:0000256" key="4">
    <source>
        <dbReference type="ARBA" id="ARBA00022605"/>
    </source>
</evidence>
<dbReference type="InterPro" id="IPR015422">
    <property type="entry name" value="PyrdxlP-dep_Trfase_small"/>
</dbReference>
<evidence type="ECO:0000313" key="10">
    <source>
        <dbReference type="Proteomes" id="UP000008316"/>
    </source>
</evidence>
<reference evidence="9 10" key="1">
    <citation type="journal article" date="2011" name="J. Bacteriol.">
        <title>Complete genome sequence of Burkholderia gladioli BSR3.</title>
        <authorList>
            <person name="Seo Y.S."/>
            <person name="Lim J."/>
            <person name="Choi B.S."/>
            <person name="Kim H."/>
            <person name="Goo E."/>
            <person name="Lee B."/>
            <person name="Lim J.S."/>
            <person name="Choi I.Y."/>
            <person name="Moon J.S."/>
            <person name="Kim J."/>
            <person name="Hwang I."/>
        </authorList>
    </citation>
    <scope>NUCLEOTIDE SEQUENCE [LARGE SCALE GENOMIC DNA]</scope>
    <source>
        <strain evidence="9 10">BSR3</strain>
    </source>
</reference>
<comment type="pathway">
    <text evidence="1">Amine and polyamine biosynthesis; ectoine biosynthesis; L-ectoine from L-aspartate 4-semialdehyde: step 1/3.</text>
</comment>
<dbReference type="Proteomes" id="UP000008316">
    <property type="component" value="Chromosome 1"/>
</dbReference>
<dbReference type="eggNOG" id="COG4992">
    <property type="taxonomic scope" value="Bacteria"/>
</dbReference>
<feature type="binding site" evidence="8">
    <location>
        <position position="294"/>
    </location>
    <ligand>
        <name>pyridoxal 5'-phosphate</name>
        <dbReference type="ChEBI" id="CHEBI:597326"/>
    </ligand>
</feature>
<dbReference type="GO" id="GO:0045303">
    <property type="term" value="F:diaminobutyrate-2-oxoglutarate transaminase activity"/>
    <property type="evidence" value="ECO:0007669"/>
    <property type="project" value="UniProtKB-EC"/>
</dbReference>
<keyword evidence="4 8" id="KW-0028">Amino-acid biosynthesis</keyword>
<comment type="subcellular location">
    <subcellularLocation>
        <location evidence="8">Cytoplasm</location>
    </subcellularLocation>
</comment>
<dbReference type="GO" id="GO:0003992">
    <property type="term" value="F:N2-acetyl-L-ornithine:2-oxoglutarate 5-aminotransferase activity"/>
    <property type="evidence" value="ECO:0007669"/>
    <property type="project" value="UniProtKB-UniRule"/>
</dbReference>
<comment type="subunit">
    <text evidence="8">Homodimer.</text>
</comment>
<evidence type="ECO:0000313" key="9">
    <source>
        <dbReference type="EMBL" id="AEA61802.1"/>
    </source>
</evidence>
<comment type="miscellaneous">
    <text evidence="8">May also have succinyldiaminopimelate aminotransferase activity, thus carrying out the corresponding step in lysine biosynthesis.</text>
</comment>
<keyword evidence="2 8" id="KW-0055">Arginine biosynthesis</keyword>
<feature type="modified residue" description="N6-(pyridoxal phosphate)lysine" evidence="8">
    <location>
        <position position="266"/>
    </location>
</feature>
<accession>F2LGR0</accession>
<evidence type="ECO:0000256" key="1">
    <source>
        <dbReference type="ARBA" id="ARBA00004946"/>
    </source>
</evidence>
<dbReference type="KEGG" id="bgd:bgla_1g31960"/>
<comment type="catalytic activity">
    <reaction evidence="8">
        <text>N(2)-acetyl-L-ornithine + 2-oxoglutarate = N-acetyl-L-glutamate 5-semialdehyde + L-glutamate</text>
        <dbReference type="Rhea" id="RHEA:18049"/>
        <dbReference type="ChEBI" id="CHEBI:16810"/>
        <dbReference type="ChEBI" id="CHEBI:29123"/>
        <dbReference type="ChEBI" id="CHEBI:29985"/>
        <dbReference type="ChEBI" id="CHEBI:57805"/>
        <dbReference type="EC" id="2.6.1.11"/>
    </reaction>
</comment>
<dbReference type="InterPro" id="IPR015424">
    <property type="entry name" value="PyrdxlP-dep_Trfase"/>
</dbReference>
<dbReference type="SUPFAM" id="SSF53383">
    <property type="entry name" value="PLP-dependent transferases"/>
    <property type="match status" value="1"/>
</dbReference>
<protein>
    <recommendedName>
        <fullName evidence="8">Acetylornithine aminotransferase</fullName>
        <shortName evidence="8">ACOAT</shortName>
        <ecNumber evidence="8">2.6.1.11</ecNumber>
    </recommendedName>
</protein>
<dbReference type="Gene3D" id="3.40.640.10">
    <property type="entry name" value="Type I PLP-dependent aspartate aminotransferase-like (Major domain)"/>
    <property type="match status" value="1"/>
</dbReference>
<feature type="binding site" evidence="8">
    <location>
        <position position="155"/>
    </location>
    <ligand>
        <name>N(2)-acetyl-L-ornithine</name>
        <dbReference type="ChEBI" id="CHEBI:57805"/>
    </ligand>
</feature>
<dbReference type="InterPro" id="IPR050103">
    <property type="entry name" value="Class-III_PLP-dep_AT"/>
</dbReference>
<dbReference type="EC" id="2.6.1.11" evidence="8"/>
<comment type="catalytic activity">
    <reaction evidence="7">
        <text>L-2,4-diaminobutanoate + 2-oxoglutarate = L-aspartate 4-semialdehyde + L-glutamate</text>
        <dbReference type="Rhea" id="RHEA:11160"/>
        <dbReference type="ChEBI" id="CHEBI:16810"/>
        <dbReference type="ChEBI" id="CHEBI:29985"/>
        <dbReference type="ChEBI" id="CHEBI:58761"/>
        <dbReference type="ChEBI" id="CHEBI:537519"/>
        <dbReference type="EC" id="2.6.1.76"/>
    </reaction>
</comment>
<evidence type="ECO:0000256" key="7">
    <source>
        <dbReference type="ARBA" id="ARBA00049111"/>
    </source>
</evidence>
<evidence type="ECO:0000256" key="8">
    <source>
        <dbReference type="HAMAP-Rule" id="MF_01107"/>
    </source>
</evidence>
<proteinExistence type="inferred from homology"/>
<name>F2LGR0_BURGS</name>
<keyword evidence="6 8" id="KW-0663">Pyridoxal phosphate</keyword>
<dbReference type="PANTHER" id="PTHR11986:SF79">
    <property type="entry name" value="ACETYLORNITHINE AMINOTRANSFERASE, MITOCHONDRIAL"/>
    <property type="match status" value="1"/>
</dbReference>
<comment type="cofactor">
    <cofactor evidence="8">
        <name>pyridoxal 5'-phosphate</name>
        <dbReference type="ChEBI" id="CHEBI:597326"/>
    </cofactor>
    <text evidence="8">Binds 1 pyridoxal phosphate per subunit.</text>
</comment>
<keyword evidence="8" id="KW-0963">Cytoplasm</keyword>
<evidence type="ECO:0000256" key="3">
    <source>
        <dbReference type="ARBA" id="ARBA00022576"/>
    </source>
</evidence>
<dbReference type="CDD" id="cd00610">
    <property type="entry name" value="OAT_like"/>
    <property type="match status" value="1"/>
</dbReference>
<dbReference type="InterPro" id="IPR005814">
    <property type="entry name" value="Aminotrans_3"/>
</dbReference>
<feature type="binding site" evidence="8">
    <location>
        <position position="152"/>
    </location>
    <ligand>
        <name>pyridoxal 5'-phosphate</name>
        <dbReference type="ChEBI" id="CHEBI:597326"/>
    </ligand>
</feature>
<dbReference type="GO" id="GO:0042802">
    <property type="term" value="F:identical protein binding"/>
    <property type="evidence" value="ECO:0007669"/>
    <property type="project" value="TreeGrafter"/>
</dbReference>
<dbReference type="PIRSF" id="PIRSF000521">
    <property type="entry name" value="Transaminase_4ab_Lys_Orn"/>
    <property type="match status" value="1"/>
</dbReference>
<feature type="binding site" evidence="8">
    <location>
        <begin position="120"/>
        <end position="121"/>
    </location>
    <ligand>
        <name>pyridoxal 5'-phosphate</name>
        <dbReference type="ChEBI" id="CHEBI:597326"/>
    </ligand>
</feature>
<dbReference type="GO" id="GO:0030170">
    <property type="term" value="F:pyridoxal phosphate binding"/>
    <property type="evidence" value="ECO:0007669"/>
    <property type="project" value="InterPro"/>
</dbReference>
<dbReference type="HAMAP" id="MF_01107">
    <property type="entry name" value="ArgD_aminotrans_3"/>
    <property type="match status" value="1"/>
</dbReference>
<dbReference type="Pfam" id="PF00202">
    <property type="entry name" value="Aminotran_3"/>
    <property type="match status" value="1"/>
</dbReference>
<keyword evidence="10" id="KW-1185">Reference proteome</keyword>
<keyword evidence="3 8" id="KW-0032">Aminotransferase</keyword>
<keyword evidence="5 8" id="KW-0808">Transferase</keyword>
<comment type="similarity">
    <text evidence="8">Belongs to the class-III pyridoxal-phosphate-dependent aminotransferase family. ArgD subfamily.</text>
</comment>
<dbReference type="GO" id="GO:0006526">
    <property type="term" value="P:L-arginine biosynthetic process"/>
    <property type="evidence" value="ECO:0007669"/>
    <property type="project" value="UniProtKB-UniRule"/>
</dbReference>
<dbReference type="PROSITE" id="PS00600">
    <property type="entry name" value="AA_TRANSFER_CLASS_3"/>
    <property type="match status" value="1"/>
</dbReference>
<dbReference type="InterPro" id="IPR015421">
    <property type="entry name" value="PyrdxlP-dep_Trfase_major"/>
</dbReference>
<dbReference type="HOGENOM" id="CLU_016922_10_1_4"/>
<comment type="pathway">
    <text evidence="8">Amino-acid biosynthesis; L-arginine biosynthesis; N(2)-acetyl-L-ornithine from L-glutamate: step 4/4.</text>
</comment>
<dbReference type="UniPathway" id="UPA00068">
    <property type="reaction ID" value="UER00109"/>
</dbReference>
<feature type="binding site" evidence="8">
    <location>
        <begin position="237"/>
        <end position="240"/>
    </location>
    <ligand>
        <name>pyridoxal 5'-phosphate</name>
        <dbReference type="ChEBI" id="CHEBI:597326"/>
    </ligand>
</feature>
<dbReference type="STRING" id="999541.bgla_1g31960"/>
<comment type="caution">
    <text evidence="8">Lacks conserved residue(s) required for the propagation of feature annotation.</text>
</comment>
<dbReference type="PANTHER" id="PTHR11986">
    <property type="entry name" value="AMINOTRANSFERASE CLASS III"/>
    <property type="match status" value="1"/>
</dbReference>
<evidence type="ECO:0000256" key="6">
    <source>
        <dbReference type="ARBA" id="ARBA00022898"/>
    </source>
</evidence>
<dbReference type="InterPro" id="IPR049704">
    <property type="entry name" value="Aminotrans_3_PPA_site"/>
</dbReference>
<dbReference type="InterPro" id="IPR004636">
    <property type="entry name" value="AcOrn/SuccOrn_fam"/>
</dbReference>
<dbReference type="Gene3D" id="3.90.1150.10">
    <property type="entry name" value="Aspartate Aminotransferase, domain 1"/>
    <property type="match status" value="1"/>
</dbReference>
<dbReference type="NCBIfam" id="NF002325">
    <property type="entry name" value="PRK01278.1"/>
    <property type="match status" value="1"/>
</dbReference>
<organism evidence="9 10">
    <name type="scientific">Burkholderia gladioli (strain BSR3)</name>
    <dbReference type="NCBI Taxonomy" id="999541"/>
    <lineage>
        <taxon>Bacteria</taxon>
        <taxon>Pseudomonadati</taxon>
        <taxon>Pseudomonadota</taxon>
        <taxon>Betaproteobacteria</taxon>
        <taxon>Burkholderiales</taxon>
        <taxon>Burkholderiaceae</taxon>
        <taxon>Burkholderia</taxon>
    </lineage>
</organism>